<gene>
    <name evidence="2" type="ORF">AXF42_Ash003207</name>
</gene>
<evidence type="ECO:0008006" key="4">
    <source>
        <dbReference type="Google" id="ProtNLM"/>
    </source>
</evidence>
<evidence type="ECO:0000256" key="1">
    <source>
        <dbReference type="SAM" id="MobiDB-lite"/>
    </source>
</evidence>
<dbReference type="Proteomes" id="UP000236161">
    <property type="component" value="Unassembled WGS sequence"/>
</dbReference>
<sequence length="419" mass="46372">MSMEAAGALRPSQFLAKAADFAPRSCFLAAQHPSIDGRSIRCGEFRKGCCLFSGIKLGERRSILTTKGRKRGGIRASWNSSSGSSESCTRIAPLQLESPIGQFLAQILLSHPHLVPAAVEKQLEQLLTDREAENSQEEPSSTGTDLMLYRRIAELKAKERKKALEEIVYALVVQKFVDADVSLVPSISQASDDQNMVDHWPSSEDKFERLHSPEAYEMIKSHLSVILGSRLDDSSSIAAISKLRVGQAYAASILYGYFLKRVDQRFQLEKTMKTLPWGSDEEASSTDGASTEASSAPTSTHSEASSWTSVSFAPSGFADRIKPCRLRTYVMSLDSETLQRFASVRSKEAFSIIEKHTEALFGRPEVVIKPQGTVDSSKDEIVKISFTGLKRLILEAVTFGSFLWDVESFVDSRYHFVSY</sequence>
<dbReference type="AlphaFoldDB" id="A0A2I0BFH1"/>
<feature type="compositionally biased region" description="Low complexity" evidence="1">
    <location>
        <begin position="289"/>
        <end position="302"/>
    </location>
</feature>
<dbReference type="PANTHER" id="PTHR31808">
    <property type="entry name" value="EXPRESSED PROTEIN"/>
    <property type="match status" value="1"/>
</dbReference>
<dbReference type="Pfam" id="PF05542">
    <property type="entry name" value="DUF760"/>
    <property type="match status" value="2"/>
</dbReference>
<evidence type="ECO:0000313" key="2">
    <source>
        <dbReference type="EMBL" id="PKA66553.1"/>
    </source>
</evidence>
<dbReference type="InterPro" id="IPR038925">
    <property type="entry name" value="At3g17800-like"/>
</dbReference>
<reference evidence="2 3" key="1">
    <citation type="journal article" date="2017" name="Nature">
        <title>The Apostasia genome and the evolution of orchids.</title>
        <authorList>
            <person name="Zhang G.Q."/>
            <person name="Liu K.W."/>
            <person name="Li Z."/>
            <person name="Lohaus R."/>
            <person name="Hsiao Y.Y."/>
            <person name="Niu S.C."/>
            <person name="Wang J.Y."/>
            <person name="Lin Y.C."/>
            <person name="Xu Q."/>
            <person name="Chen L.J."/>
            <person name="Yoshida K."/>
            <person name="Fujiwara S."/>
            <person name="Wang Z.W."/>
            <person name="Zhang Y.Q."/>
            <person name="Mitsuda N."/>
            <person name="Wang M."/>
            <person name="Liu G.H."/>
            <person name="Pecoraro L."/>
            <person name="Huang H.X."/>
            <person name="Xiao X.J."/>
            <person name="Lin M."/>
            <person name="Wu X.Y."/>
            <person name="Wu W.L."/>
            <person name="Chen Y.Y."/>
            <person name="Chang S.B."/>
            <person name="Sakamoto S."/>
            <person name="Ohme-Takagi M."/>
            <person name="Yagi M."/>
            <person name="Zeng S.J."/>
            <person name="Shen C.Y."/>
            <person name="Yeh C.M."/>
            <person name="Luo Y.B."/>
            <person name="Tsai W.C."/>
            <person name="Van de Peer Y."/>
            <person name="Liu Z.J."/>
        </authorList>
    </citation>
    <scope>NUCLEOTIDE SEQUENCE [LARGE SCALE GENOMIC DNA]</scope>
    <source>
        <strain evidence="3">cv. Shenzhen</strain>
        <tissue evidence="2">Stem</tissue>
    </source>
</reference>
<proteinExistence type="predicted"/>
<accession>A0A2I0BFH1</accession>
<dbReference type="OrthoDB" id="25131at2759"/>
<feature type="region of interest" description="Disordered" evidence="1">
    <location>
        <begin position="277"/>
        <end position="302"/>
    </location>
</feature>
<name>A0A2I0BFH1_9ASPA</name>
<dbReference type="EMBL" id="KZ451885">
    <property type="protein sequence ID" value="PKA66553.1"/>
    <property type="molecule type" value="Genomic_DNA"/>
</dbReference>
<protein>
    <recommendedName>
        <fullName evidence="4">UV-B-induced protein</fullName>
    </recommendedName>
</protein>
<dbReference type="STRING" id="1088818.A0A2I0BFH1"/>
<keyword evidence="3" id="KW-1185">Reference proteome</keyword>
<organism evidence="2 3">
    <name type="scientific">Apostasia shenzhenica</name>
    <dbReference type="NCBI Taxonomy" id="1088818"/>
    <lineage>
        <taxon>Eukaryota</taxon>
        <taxon>Viridiplantae</taxon>
        <taxon>Streptophyta</taxon>
        <taxon>Embryophyta</taxon>
        <taxon>Tracheophyta</taxon>
        <taxon>Spermatophyta</taxon>
        <taxon>Magnoliopsida</taxon>
        <taxon>Liliopsida</taxon>
        <taxon>Asparagales</taxon>
        <taxon>Orchidaceae</taxon>
        <taxon>Apostasioideae</taxon>
        <taxon>Apostasia</taxon>
    </lineage>
</organism>
<dbReference type="InterPro" id="IPR008479">
    <property type="entry name" value="DUF760"/>
</dbReference>
<dbReference type="PANTHER" id="PTHR31808:SF4">
    <property type="entry name" value="LIGASE, PUTATIVE (DUF760)-RELATED"/>
    <property type="match status" value="1"/>
</dbReference>
<evidence type="ECO:0000313" key="3">
    <source>
        <dbReference type="Proteomes" id="UP000236161"/>
    </source>
</evidence>